<dbReference type="GO" id="GO:0010181">
    <property type="term" value="F:FMN binding"/>
    <property type="evidence" value="ECO:0007669"/>
    <property type="project" value="InterPro"/>
</dbReference>
<reference evidence="2" key="2">
    <citation type="submission" date="2021-04" db="EMBL/GenBank/DDBJ databases">
        <authorList>
            <person name="Gilroy R."/>
        </authorList>
    </citation>
    <scope>NUCLEOTIDE SEQUENCE</scope>
    <source>
        <strain evidence="2">ChiSjej5B23-15282</strain>
    </source>
</reference>
<dbReference type="GO" id="GO:0016651">
    <property type="term" value="F:oxidoreductase activity, acting on NAD(P)H"/>
    <property type="evidence" value="ECO:0007669"/>
    <property type="project" value="UniProtKB-ARBA"/>
</dbReference>
<evidence type="ECO:0000313" key="2">
    <source>
        <dbReference type="EMBL" id="HIX47839.1"/>
    </source>
</evidence>
<dbReference type="NCBIfam" id="NF045594">
    <property type="entry name" value="flavodox_BilS"/>
    <property type="match status" value="1"/>
</dbReference>
<evidence type="ECO:0000259" key="1">
    <source>
        <dbReference type="Pfam" id="PF12641"/>
    </source>
</evidence>
<dbReference type="InterPro" id="IPR054633">
    <property type="entry name" value="BilS"/>
</dbReference>
<dbReference type="AlphaFoldDB" id="A0A9D1VW05"/>
<dbReference type="Proteomes" id="UP000824243">
    <property type="component" value="Unassembled WGS sequence"/>
</dbReference>
<accession>A0A9D1VW05</accession>
<proteinExistence type="predicted"/>
<dbReference type="InterPro" id="IPR001226">
    <property type="entry name" value="Flavodoxin_CS"/>
</dbReference>
<name>A0A9D1VW05_9FIRM</name>
<sequence>MKYAVVYDSPTGNTKILAEEIKSCMDGQNGSTEECLYFGEPVPDEGFMEKLSEAEVVFAGFWTDKGDSGAKLAGFLESLHSSRVFLFGTAGFGGSEEYFSRILERVVSHLPSDNTVAGRYMCQGKMPMTVRKRYEAMLEQSPEDKRMKAMIDNFDRALSHPDSADLEKLRSMLSAL</sequence>
<gene>
    <name evidence="2" type="ORF">H9981_02295</name>
</gene>
<comment type="caution">
    <text evidence="2">The sequence shown here is derived from an EMBL/GenBank/DDBJ whole genome shotgun (WGS) entry which is preliminary data.</text>
</comment>
<feature type="domain" description="Flavodoxin-like" evidence="1">
    <location>
        <begin position="5"/>
        <end position="172"/>
    </location>
</feature>
<organism evidence="2 3">
    <name type="scientific">Candidatus Mediterraneibacter caccavium</name>
    <dbReference type="NCBI Taxonomy" id="2838661"/>
    <lineage>
        <taxon>Bacteria</taxon>
        <taxon>Bacillati</taxon>
        <taxon>Bacillota</taxon>
        <taxon>Clostridia</taxon>
        <taxon>Lachnospirales</taxon>
        <taxon>Lachnospiraceae</taxon>
        <taxon>Mediterraneibacter</taxon>
    </lineage>
</organism>
<dbReference type="InterPro" id="IPR029039">
    <property type="entry name" value="Flavoprotein-like_sf"/>
</dbReference>
<protein>
    <submittedName>
        <fullName evidence="2">Flavodoxin family protein</fullName>
    </submittedName>
</protein>
<dbReference type="InterPro" id="IPR008254">
    <property type="entry name" value="Flavodoxin/NO_synth"/>
</dbReference>
<reference evidence="2" key="1">
    <citation type="journal article" date="2021" name="PeerJ">
        <title>Extensive microbial diversity within the chicken gut microbiome revealed by metagenomics and culture.</title>
        <authorList>
            <person name="Gilroy R."/>
            <person name="Ravi A."/>
            <person name="Getino M."/>
            <person name="Pursley I."/>
            <person name="Horton D.L."/>
            <person name="Alikhan N.F."/>
            <person name="Baker D."/>
            <person name="Gharbi K."/>
            <person name="Hall N."/>
            <person name="Watson M."/>
            <person name="Adriaenssens E.M."/>
            <person name="Foster-Nyarko E."/>
            <person name="Jarju S."/>
            <person name="Secka A."/>
            <person name="Antonio M."/>
            <person name="Oren A."/>
            <person name="Chaudhuri R.R."/>
            <person name="La Ragione R."/>
            <person name="Hildebrand F."/>
            <person name="Pallen M.J."/>
        </authorList>
    </citation>
    <scope>NUCLEOTIDE SEQUENCE</scope>
    <source>
        <strain evidence="2">ChiSjej5B23-15282</strain>
    </source>
</reference>
<dbReference type="Pfam" id="PF12641">
    <property type="entry name" value="Flavodoxin_3"/>
    <property type="match status" value="1"/>
</dbReference>
<dbReference type="Gene3D" id="3.40.50.360">
    <property type="match status" value="1"/>
</dbReference>
<dbReference type="GO" id="GO:0009055">
    <property type="term" value="F:electron transfer activity"/>
    <property type="evidence" value="ECO:0007669"/>
    <property type="project" value="InterPro"/>
</dbReference>
<evidence type="ECO:0000313" key="3">
    <source>
        <dbReference type="Proteomes" id="UP000824243"/>
    </source>
</evidence>
<dbReference type="PROSITE" id="PS00201">
    <property type="entry name" value="FLAVODOXIN"/>
    <property type="match status" value="1"/>
</dbReference>
<dbReference type="SUPFAM" id="SSF52218">
    <property type="entry name" value="Flavoproteins"/>
    <property type="match status" value="1"/>
</dbReference>
<dbReference type="EMBL" id="DXFA01000041">
    <property type="protein sequence ID" value="HIX47839.1"/>
    <property type="molecule type" value="Genomic_DNA"/>
</dbReference>